<evidence type="ECO:0000313" key="3">
    <source>
        <dbReference type="Proteomes" id="UP000076512"/>
    </source>
</evidence>
<accession>A0A164IQR6</accession>
<evidence type="ECO:0008006" key="4">
    <source>
        <dbReference type="Google" id="ProtNLM"/>
    </source>
</evidence>
<evidence type="ECO:0000256" key="1">
    <source>
        <dbReference type="SAM" id="MobiDB-lite"/>
    </source>
</evidence>
<dbReference type="Pfam" id="PF20199">
    <property type="entry name" value="RepSA"/>
    <property type="match status" value="1"/>
</dbReference>
<dbReference type="InterPro" id="IPR046828">
    <property type="entry name" value="RepSA"/>
</dbReference>
<evidence type="ECO:0000313" key="2">
    <source>
        <dbReference type="EMBL" id="KZM69669.1"/>
    </source>
</evidence>
<feature type="region of interest" description="Disordered" evidence="1">
    <location>
        <begin position="1"/>
        <end position="22"/>
    </location>
</feature>
<dbReference type="AlphaFoldDB" id="A0A164IQR6"/>
<proteinExistence type="predicted"/>
<sequence>MTEPVVTQPDRPAPNPAEEAPVRETAADRLSALDWLEIAQGAADKFGSCRKPIAMWVVDERTGERQPVGAACGNTLESVCPACAKRKRALRIAQCREGWHLDAEPVIVKPDPTDQQMDLVAARSSLQQDYQRAKEDGDTFTMDGIREIVRDLDAELRETGVRKRLPPLDAPPRKSSTRSTRRRTDVPELPRLKVTNRTVGEVFAGKYRPSTFVTLTMPGYGAVHRDGAKNRKGEVCGDGSPIDPDHYDYRQAARDVVHFAALFNRWVQNLRRAVGWKVQYFATVEPQRRGAPHIHLLIRGAVPNEIIRQCTAATYLQVWWPPHDMQAYWHGRLPRWDYDARTFVDPETGERLLSWGQGREIMDASDTPTHVARFGVQVKPKGILKGTPKADAAIGYLAKYLTKSVGEILEPPNQRTADHYDRLHAELLRTPCSDSCPVWLLYGVVPKGAGPKTVPGRCGANVHKRDCLGVAGNRQLVSKLWTGKTLKDHQAERQEFVKQLLDGAGIEQEDTSHLKVVLAEPGDPNVPPRHHLIMSLIAQQSRWRNQLMEARALLGESPPGDEPVKQLPEAA</sequence>
<organism evidence="2 3">
    <name type="scientific">Nocardia terpenica</name>
    <dbReference type="NCBI Taxonomy" id="455432"/>
    <lineage>
        <taxon>Bacteria</taxon>
        <taxon>Bacillati</taxon>
        <taxon>Actinomycetota</taxon>
        <taxon>Actinomycetes</taxon>
        <taxon>Mycobacteriales</taxon>
        <taxon>Nocardiaceae</taxon>
        <taxon>Nocardia</taxon>
    </lineage>
</organism>
<name>A0A164IQR6_9NOCA</name>
<gene>
    <name evidence="2" type="ORF">AWN90_07810</name>
</gene>
<protein>
    <recommendedName>
        <fullName evidence="4">Replication initiator protein</fullName>
    </recommendedName>
</protein>
<dbReference type="EMBL" id="LWGR01000019">
    <property type="protein sequence ID" value="KZM69669.1"/>
    <property type="molecule type" value="Genomic_DNA"/>
</dbReference>
<dbReference type="Proteomes" id="UP000076512">
    <property type="component" value="Unassembled WGS sequence"/>
</dbReference>
<dbReference type="RefSeq" id="WP_231951345.1">
    <property type="nucleotide sequence ID" value="NZ_JABMCZ010000002.1"/>
</dbReference>
<feature type="region of interest" description="Disordered" evidence="1">
    <location>
        <begin position="160"/>
        <end position="188"/>
    </location>
</feature>
<comment type="caution">
    <text evidence="2">The sequence shown here is derived from an EMBL/GenBank/DDBJ whole genome shotgun (WGS) entry which is preliminary data.</text>
</comment>
<dbReference type="STRING" id="455432.AWN90_07810"/>
<keyword evidence="3" id="KW-1185">Reference proteome</keyword>
<reference evidence="2 3" key="1">
    <citation type="submission" date="2016-04" db="EMBL/GenBank/DDBJ databases">
        <authorList>
            <person name="Evans L.H."/>
            <person name="Alamgir A."/>
            <person name="Owens N."/>
            <person name="Weber N.D."/>
            <person name="Virtaneva K."/>
            <person name="Barbian K."/>
            <person name="Babar A."/>
            <person name="Rosenke K."/>
        </authorList>
    </citation>
    <scope>NUCLEOTIDE SEQUENCE [LARGE SCALE GENOMIC DNA]</scope>
    <source>
        <strain evidence="2 3">IFM 0406</strain>
    </source>
</reference>